<dbReference type="Proteomes" id="UP000373449">
    <property type="component" value="Unassembled WGS sequence"/>
</dbReference>
<dbReference type="Proteomes" id="UP000224974">
    <property type="component" value="Unassembled WGS sequence"/>
</dbReference>
<proteinExistence type="predicted"/>
<gene>
    <name evidence="1" type="ORF">CRN84_25345</name>
    <name evidence="2" type="ORF">NCTC12282_00269</name>
</gene>
<evidence type="ECO:0000313" key="4">
    <source>
        <dbReference type="Proteomes" id="UP000373449"/>
    </source>
</evidence>
<dbReference type="GO" id="GO:0006313">
    <property type="term" value="P:DNA transposition"/>
    <property type="evidence" value="ECO:0007669"/>
    <property type="project" value="TreeGrafter"/>
</dbReference>
<dbReference type="EMBL" id="PDDX01000001">
    <property type="protein sequence ID" value="PHI32399.1"/>
    <property type="molecule type" value="Genomic_DNA"/>
</dbReference>
<dbReference type="EMBL" id="CAADJA010000002">
    <property type="protein sequence ID" value="VFS45393.1"/>
    <property type="molecule type" value="Genomic_DNA"/>
</dbReference>
<dbReference type="Gene3D" id="1.10.10.60">
    <property type="entry name" value="Homeodomain-like"/>
    <property type="match status" value="1"/>
</dbReference>
<reference evidence="2 4" key="3">
    <citation type="submission" date="2019-03" db="EMBL/GenBank/DDBJ databases">
        <authorList>
            <consortium name="Pathogen Informatics"/>
        </authorList>
    </citation>
    <scope>NUCLEOTIDE SEQUENCE [LARGE SCALE GENOMIC DNA]</scope>
    <source>
        <strain evidence="2 4">NCTC12282</strain>
    </source>
</reference>
<sequence>MDVKPCCHYCEDKTYVRKHGTARSGLMRYRCITCNRTFQVRYIYQGNEVDIRRLIKKLLAEGKSHSNIANQLGINLAVVYRYINGL</sequence>
<evidence type="ECO:0000313" key="3">
    <source>
        <dbReference type="Proteomes" id="UP000224974"/>
    </source>
</evidence>
<dbReference type="PANTHER" id="PTHR47923:SF1">
    <property type="entry name" value="INSERTION ELEMENT IS1 1 PROTEIN INSA-RELATED"/>
    <property type="match status" value="1"/>
</dbReference>
<protein>
    <submittedName>
        <fullName evidence="2">Transposase and inactivated derivatives</fullName>
    </submittedName>
</protein>
<dbReference type="InterPro" id="IPR051252">
    <property type="entry name" value="IS1_transposase_InsA"/>
</dbReference>
<dbReference type="AlphaFoldDB" id="A0A2C6D0E0"/>
<organism evidence="1 3">
    <name type="scientific">Budvicia aquatica</name>
    <dbReference type="NCBI Taxonomy" id="82979"/>
    <lineage>
        <taxon>Bacteria</taxon>
        <taxon>Pseudomonadati</taxon>
        <taxon>Pseudomonadota</taxon>
        <taxon>Gammaproteobacteria</taxon>
        <taxon>Enterobacterales</taxon>
        <taxon>Budviciaceae</taxon>
        <taxon>Budvicia</taxon>
    </lineage>
</organism>
<name>A0A2C6D0E0_9GAMM</name>
<keyword evidence="3" id="KW-1185">Reference proteome</keyword>
<evidence type="ECO:0000313" key="1">
    <source>
        <dbReference type="EMBL" id="PHI32399.1"/>
    </source>
</evidence>
<dbReference type="OrthoDB" id="4243321at2"/>
<dbReference type="PANTHER" id="PTHR47923">
    <property type="entry name" value="INSERTION ELEMENT IS1 1 PROTEIN INSA-RELATED"/>
    <property type="match status" value="1"/>
</dbReference>
<accession>A0A2C6D0E0</accession>
<evidence type="ECO:0000313" key="2">
    <source>
        <dbReference type="EMBL" id="VFS45393.1"/>
    </source>
</evidence>
<reference evidence="1" key="2">
    <citation type="submission" date="2017-09" db="EMBL/GenBank/DDBJ databases">
        <title>FDA dAtabase for Regulatory Grade micrObial Sequences (FDA-ARGOS): Supporting development and validation of Infectious Disease Dx tests.</title>
        <authorList>
            <person name="Minogue T."/>
            <person name="Wolcott M."/>
            <person name="Wasieloski L."/>
            <person name="Aguilar W."/>
            <person name="Moore D."/>
            <person name="Tallon L.J."/>
            <person name="Sadzewicz L."/>
            <person name="Ott S."/>
            <person name="Zhao X."/>
            <person name="Nagaraj S."/>
            <person name="Vavikolanu K."/>
            <person name="Aluvathingal J."/>
            <person name="Nadendla S."/>
            <person name="Sichtig H."/>
        </authorList>
    </citation>
    <scope>NUCLEOTIDE SEQUENCE</scope>
    <source>
        <strain evidence="1">FDAARGOS_387</strain>
    </source>
</reference>
<dbReference type="RefSeq" id="WP_036017188.1">
    <property type="nucleotide sequence ID" value="NZ_CAADJA010000002.1"/>
</dbReference>
<reference evidence="3" key="1">
    <citation type="submission" date="2017-09" db="EMBL/GenBank/DDBJ databases">
        <title>FDA dAtabase for Regulatory Grade micrObial Sequences (FDA-ARGOS): Supporting development and validation of Infectious Disease Dx tests.</title>
        <authorList>
            <person name="Minogue T."/>
            <person name="Wolcott M."/>
            <person name="Wasieloski L."/>
            <person name="Aguilar W."/>
            <person name="Moore D."/>
            <person name="Tallon L."/>
            <person name="Sadzewicz L."/>
            <person name="Ott S."/>
            <person name="Zhao X."/>
            <person name="Nagaraj S."/>
            <person name="Vavikolanu K."/>
            <person name="Aluvathingal J."/>
            <person name="Nadendla S."/>
            <person name="Sichtig H."/>
        </authorList>
    </citation>
    <scope>NUCLEOTIDE SEQUENCE [LARGE SCALE GENOMIC DNA]</scope>
    <source>
        <strain evidence="3">FDAARGOS_387</strain>
    </source>
</reference>